<feature type="compositionally biased region" description="Basic residues" evidence="8">
    <location>
        <begin position="128"/>
        <end position="143"/>
    </location>
</feature>
<dbReference type="InterPro" id="IPR039974">
    <property type="entry name" value="Splicing_factor_SLU7"/>
</dbReference>
<feature type="compositionally biased region" description="Acidic residues" evidence="8">
    <location>
        <begin position="108"/>
        <end position="123"/>
    </location>
</feature>
<dbReference type="PANTHER" id="PTHR12942:SF2">
    <property type="entry name" value="PRE-MRNA-SPLICING FACTOR SLU7"/>
    <property type="match status" value="1"/>
</dbReference>
<keyword evidence="6 7" id="KW-0539">Nucleus</keyword>
<name>A0A835XIL6_9CHLO</name>
<evidence type="ECO:0000259" key="9">
    <source>
        <dbReference type="Pfam" id="PF11708"/>
    </source>
</evidence>
<evidence type="ECO:0000256" key="2">
    <source>
        <dbReference type="ARBA" id="ARBA00007203"/>
    </source>
</evidence>
<keyword evidence="11" id="KW-1185">Reference proteome</keyword>
<evidence type="ECO:0000313" key="10">
    <source>
        <dbReference type="EMBL" id="KAG2483817.1"/>
    </source>
</evidence>
<comment type="function">
    <text evidence="7">Involved in pre-mRNA splicing.</text>
</comment>
<feature type="region of interest" description="Disordered" evidence="8">
    <location>
        <begin position="415"/>
        <end position="435"/>
    </location>
</feature>
<feature type="domain" description="Pre-mRNA-splicing factor SLU7" evidence="9">
    <location>
        <begin position="37"/>
        <end position="321"/>
    </location>
</feature>
<comment type="similarity">
    <text evidence="2 7">Belongs to the SLU7 family.</text>
</comment>
<dbReference type="AlphaFoldDB" id="A0A835XIL6"/>
<keyword evidence="3 7" id="KW-0507">mRNA processing</keyword>
<keyword evidence="4 7" id="KW-0747">Spliceosome</keyword>
<feature type="region of interest" description="Disordered" evidence="8">
    <location>
        <begin position="72"/>
        <end position="151"/>
    </location>
</feature>
<feature type="compositionally biased region" description="Basic and acidic residues" evidence="8">
    <location>
        <begin position="415"/>
        <end position="427"/>
    </location>
</feature>
<dbReference type="Proteomes" id="UP000612055">
    <property type="component" value="Unassembled WGS sequence"/>
</dbReference>
<evidence type="ECO:0000256" key="8">
    <source>
        <dbReference type="SAM" id="MobiDB-lite"/>
    </source>
</evidence>
<dbReference type="EMBL" id="JAEHOE010000165">
    <property type="protein sequence ID" value="KAG2483817.1"/>
    <property type="molecule type" value="Genomic_DNA"/>
</dbReference>
<evidence type="ECO:0000256" key="1">
    <source>
        <dbReference type="ARBA" id="ARBA00004123"/>
    </source>
</evidence>
<dbReference type="InterPro" id="IPR021715">
    <property type="entry name" value="Slu7_dom"/>
</dbReference>
<proteinExistence type="inferred from homology"/>
<evidence type="ECO:0000256" key="7">
    <source>
        <dbReference type="RuleBase" id="RU367071"/>
    </source>
</evidence>
<comment type="subcellular location">
    <subcellularLocation>
        <location evidence="1 7">Nucleus</location>
    </subcellularLocation>
</comment>
<comment type="caution">
    <text evidence="10">The sequence shown here is derived from an EMBL/GenBank/DDBJ whole genome shotgun (WGS) entry which is preliminary data.</text>
</comment>
<sequence length="472" mass="53149">MTHKTKDCLERPRTKGAKFTNKNIAPDEKVEDISLSGFESKRDRWNGYDAKEYARVVDRFEQLEEVRKEIKKKEQLDALHKQRGEEDAKAAAEALEAGEGGEGAEGGAVDEDETKIKEEEEAGEQGKGRRRRRASARVKKRVRTTAGGSTGSVRNLRIREDIAKYLLNLDTNSAYYDPKSRSMREDPNPDKPDSEKLFFGDNFVRQGGEHQAWQALTLHSIDAHDKGLDVHMQANPSLAEMLYKQFKEKKDKLEDKSKQSVVEKYGSAAAPMPEDIKSLAGSERYVEYDRSGRVIKGVEVKAKSRYEEDVLINNHTAVWGSWWKDGHWGFACCRSCVKQSYCTGKAGEAAASEVDEAMLANMLAAAQEKEAADLKKRQESKLNDYQFQSDVWGTDAPDKELDRKKVEAALRKLDEKEKAAVEGDQSKRKFNSLDNQGEVVTAEEMEAYRIKKSRGEDPMLAKGAGTEGYDML</sequence>
<comment type="subunit">
    <text evidence="7">Associated with the spliceosome.</text>
</comment>
<feature type="region of interest" description="Disordered" evidence="8">
    <location>
        <begin position="1"/>
        <end position="23"/>
    </location>
</feature>
<dbReference type="GO" id="GO:0000398">
    <property type="term" value="P:mRNA splicing, via spliceosome"/>
    <property type="evidence" value="ECO:0007669"/>
    <property type="project" value="UniProtKB-UniRule"/>
</dbReference>
<reference evidence="10" key="1">
    <citation type="journal article" date="2020" name="bioRxiv">
        <title>Comparative genomics of Chlamydomonas.</title>
        <authorList>
            <person name="Craig R.J."/>
            <person name="Hasan A.R."/>
            <person name="Ness R.W."/>
            <person name="Keightley P.D."/>
        </authorList>
    </citation>
    <scope>NUCLEOTIDE SEQUENCE</scope>
    <source>
        <strain evidence="10">CCAP 11/70</strain>
    </source>
</reference>
<evidence type="ECO:0000256" key="6">
    <source>
        <dbReference type="ARBA" id="ARBA00023242"/>
    </source>
</evidence>
<feature type="compositionally biased region" description="Basic and acidic residues" evidence="8">
    <location>
        <begin position="72"/>
        <end position="90"/>
    </location>
</feature>
<evidence type="ECO:0000313" key="11">
    <source>
        <dbReference type="Proteomes" id="UP000612055"/>
    </source>
</evidence>
<keyword evidence="5 7" id="KW-0508">mRNA splicing</keyword>
<accession>A0A835XIL6</accession>
<evidence type="ECO:0000256" key="5">
    <source>
        <dbReference type="ARBA" id="ARBA00023187"/>
    </source>
</evidence>
<evidence type="ECO:0000256" key="3">
    <source>
        <dbReference type="ARBA" id="ARBA00022664"/>
    </source>
</evidence>
<protein>
    <recommendedName>
        <fullName evidence="7">Pre-mRNA-splicing factor SLU7</fullName>
    </recommendedName>
</protein>
<gene>
    <name evidence="10" type="ORF">HYH03_017340</name>
</gene>
<dbReference type="PANTHER" id="PTHR12942">
    <property type="entry name" value="STEP II SPLICING FACTOR SLU7"/>
    <property type="match status" value="1"/>
</dbReference>
<dbReference type="GO" id="GO:0005681">
    <property type="term" value="C:spliceosomal complex"/>
    <property type="evidence" value="ECO:0007669"/>
    <property type="project" value="UniProtKB-UniRule"/>
</dbReference>
<evidence type="ECO:0000256" key="4">
    <source>
        <dbReference type="ARBA" id="ARBA00022728"/>
    </source>
</evidence>
<feature type="compositionally biased region" description="Basic and acidic residues" evidence="8">
    <location>
        <begin position="1"/>
        <end position="13"/>
    </location>
</feature>
<dbReference type="OrthoDB" id="249612at2759"/>
<organism evidence="10 11">
    <name type="scientific">Edaphochlamys debaryana</name>
    <dbReference type="NCBI Taxonomy" id="47281"/>
    <lineage>
        <taxon>Eukaryota</taxon>
        <taxon>Viridiplantae</taxon>
        <taxon>Chlorophyta</taxon>
        <taxon>core chlorophytes</taxon>
        <taxon>Chlorophyceae</taxon>
        <taxon>CS clade</taxon>
        <taxon>Chlamydomonadales</taxon>
        <taxon>Chlamydomonadales incertae sedis</taxon>
        <taxon>Edaphochlamys</taxon>
    </lineage>
</organism>
<dbReference type="Pfam" id="PF11708">
    <property type="entry name" value="Slu7"/>
    <property type="match status" value="1"/>
</dbReference>
<dbReference type="GO" id="GO:0030628">
    <property type="term" value="F:pre-mRNA 3'-splice site binding"/>
    <property type="evidence" value="ECO:0007669"/>
    <property type="project" value="UniProtKB-UniRule"/>
</dbReference>